<evidence type="ECO:0000259" key="2">
    <source>
        <dbReference type="Pfam" id="PF10395"/>
    </source>
</evidence>
<keyword evidence="4" id="KW-1185">Reference proteome</keyword>
<dbReference type="STRING" id="336963.C4JUW6"/>
<evidence type="ECO:0000313" key="3">
    <source>
        <dbReference type="EMBL" id="EEP80077.1"/>
    </source>
</evidence>
<proteinExistence type="predicted"/>
<evidence type="ECO:0000256" key="1">
    <source>
        <dbReference type="SAM" id="MobiDB-lite"/>
    </source>
</evidence>
<dbReference type="Proteomes" id="UP000002058">
    <property type="component" value="Unassembled WGS sequence"/>
</dbReference>
<gene>
    <name evidence="3" type="ORF">UREG_04919</name>
</gene>
<dbReference type="HOGENOM" id="CLU_013566_0_0_1"/>
<sequence length="1002" mass="109673">MALQAPSLLAQLPRPLGGSTGKCRFSEVYSLAGGKKRKRYEVAAAIDGESVNIYSVQFPKLISSYAIPPQSSLSCPPCSVREKSAETSIVKRYTYCAVDKPERQIKCFAEEFGASDRSTAKFSTSVFALDDCESPAVFMTVIPTSQSPNKQDEAFDLIVVHENGQVRRLSSDMKTQRWNILRPANELLGDYHVHAGFVVSFEDAQKVLFKKRQDLVASILGAGHGIRSDSSTILMLVLHPRQSKTFLPSEVAVHLFSIPVHSPTNYFIVDENQRLRHLLKMKLADLPGQTPLVARNVNWSANLNQAELSLSFDQGYISYNLSHYTPEVDSHMIVANASFSSVMRISPRSVMGANQSTVSLYDAKYRSLQADLPVTELPQINSNKQAGIVSSLEYITYFSKLSLVVAVCGSALLAFDLAIIHNWGDMSRKRQRTGFLIDSIGKGIGGPDSDAKRPALDSSSLQFVKPLGLTNNGIADDWAEVKSELDSASKANEPAKFDQIMKAKFWKSLNPSLENPKGFPSAKDYVDPERVSFLLSKIFSLVTEGDSDIPKLTIRFLPFETFQWLVGSRHLSMSNIQIALRSSNPDRILPAIPDGSLVQALAQSGRSVKVLLLVLRSSVHFETIELGHALKLLLDVARSHSSNSAEPPKALTESPQKQNPGTAKEVTPVTSKQSPSAEAVLTDAVSGLNLTLLKLHSHPLDKVTRSIRSVLSNSDILSIIHHLRHSLATSGYTSRFTEDAPPSFASPKIPLLPLSAIVDLLNACIDAVGPSGWISAAGFAGAEGSEVSLVAEMKSEVSAALAGVEEATYLKGILREFIRCCETAKDISQRQPSKRARKQSRDVGLRIKRTEQVNGAKILVYDKTTDQSGLLNTDTKILPLSLKMTGQSDDAAGEEPSKTKVVKSTGEVKKRTFRDIGYLKAHFESCATGNKGSSWHGDLVGRPTSSWYSERFSSHMKPARSVLFGSSNQRSLSKRQSQFNIRLIKEVKTSLEEYPASADFLA</sequence>
<dbReference type="KEGG" id="ure:UREG_04919"/>
<reference evidence="4" key="1">
    <citation type="journal article" date="2009" name="Genome Res.">
        <title>Comparative genomic analyses of the human fungal pathogens Coccidioides and their relatives.</title>
        <authorList>
            <person name="Sharpton T.J."/>
            <person name="Stajich J.E."/>
            <person name="Rounsley S.D."/>
            <person name="Gardner M.J."/>
            <person name="Wortman J.R."/>
            <person name="Jordar V.S."/>
            <person name="Maiti R."/>
            <person name="Kodira C.D."/>
            <person name="Neafsey D.E."/>
            <person name="Zeng Q."/>
            <person name="Hung C.-Y."/>
            <person name="McMahan C."/>
            <person name="Muszewska A."/>
            <person name="Grynberg M."/>
            <person name="Mandel M.A."/>
            <person name="Kellner E.M."/>
            <person name="Barker B.M."/>
            <person name="Galgiani J.N."/>
            <person name="Orbach M.J."/>
            <person name="Kirkland T.N."/>
            <person name="Cole G.T."/>
            <person name="Henn M.R."/>
            <person name="Birren B.W."/>
            <person name="Taylor J.W."/>
        </authorList>
    </citation>
    <scope>NUCLEOTIDE SEQUENCE [LARGE SCALE GENOMIC DNA]</scope>
    <source>
        <strain evidence="4">UAMH 1704</strain>
    </source>
</reference>
<feature type="domain" description="Utp8 beta-propeller" evidence="2">
    <location>
        <begin position="37"/>
        <end position="386"/>
    </location>
</feature>
<dbReference type="VEuPathDB" id="FungiDB:UREG_04919"/>
<dbReference type="InParanoid" id="C4JUW6"/>
<dbReference type="Pfam" id="PF10395">
    <property type="entry name" value="Utp8_b_propeller"/>
    <property type="match status" value="1"/>
</dbReference>
<protein>
    <recommendedName>
        <fullName evidence="2">Utp8 beta-propeller domain-containing protein</fullName>
    </recommendedName>
</protein>
<dbReference type="AlphaFoldDB" id="C4JUW6"/>
<dbReference type="EMBL" id="CH476617">
    <property type="protein sequence ID" value="EEP80077.1"/>
    <property type="molecule type" value="Genomic_DNA"/>
</dbReference>
<accession>C4JUW6</accession>
<name>C4JUW6_UNCRE</name>
<dbReference type="OMA" id="GGWLFND"/>
<evidence type="ECO:0000313" key="4">
    <source>
        <dbReference type="Proteomes" id="UP000002058"/>
    </source>
</evidence>
<organism evidence="3 4">
    <name type="scientific">Uncinocarpus reesii (strain UAMH 1704)</name>
    <dbReference type="NCBI Taxonomy" id="336963"/>
    <lineage>
        <taxon>Eukaryota</taxon>
        <taxon>Fungi</taxon>
        <taxon>Dikarya</taxon>
        <taxon>Ascomycota</taxon>
        <taxon>Pezizomycotina</taxon>
        <taxon>Eurotiomycetes</taxon>
        <taxon>Eurotiomycetidae</taxon>
        <taxon>Onygenales</taxon>
        <taxon>Onygenaceae</taxon>
        <taxon>Uncinocarpus</taxon>
    </lineage>
</organism>
<dbReference type="RefSeq" id="XP_002584230.1">
    <property type="nucleotide sequence ID" value="XM_002584184.1"/>
</dbReference>
<dbReference type="OrthoDB" id="5330858at2759"/>
<dbReference type="GeneID" id="8437970"/>
<dbReference type="eggNOG" id="ENOG502S1FV">
    <property type="taxonomic scope" value="Eukaryota"/>
</dbReference>
<dbReference type="InterPro" id="IPR018843">
    <property type="entry name" value="Utp8_b-prop"/>
</dbReference>
<feature type="region of interest" description="Disordered" evidence="1">
    <location>
        <begin position="643"/>
        <end position="675"/>
    </location>
</feature>